<comment type="subcellular location">
    <subcellularLocation>
        <location evidence="1">Membrane</location>
        <topology evidence="1">Multi-pass membrane protein</topology>
    </subcellularLocation>
</comment>
<evidence type="ECO:0000256" key="5">
    <source>
        <dbReference type="SAM" id="Phobius"/>
    </source>
</evidence>
<keyword evidence="3 5" id="KW-1133">Transmembrane helix</keyword>
<dbReference type="STRING" id="576137.A0A1L7XB50"/>
<keyword evidence="2 5" id="KW-0812">Transmembrane</keyword>
<evidence type="ECO:0000259" key="6">
    <source>
        <dbReference type="Pfam" id="PF01284"/>
    </source>
</evidence>
<organism evidence="7 8">
    <name type="scientific">Phialocephala subalpina</name>
    <dbReference type="NCBI Taxonomy" id="576137"/>
    <lineage>
        <taxon>Eukaryota</taxon>
        <taxon>Fungi</taxon>
        <taxon>Dikarya</taxon>
        <taxon>Ascomycota</taxon>
        <taxon>Pezizomycotina</taxon>
        <taxon>Leotiomycetes</taxon>
        <taxon>Helotiales</taxon>
        <taxon>Mollisiaceae</taxon>
        <taxon>Phialocephala</taxon>
        <taxon>Phialocephala fortinii species complex</taxon>
    </lineage>
</organism>
<keyword evidence="8" id="KW-1185">Reference proteome</keyword>
<dbReference type="AlphaFoldDB" id="A0A1L7XB50"/>
<evidence type="ECO:0000313" key="7">
    <source>
        <dbReference type="EMBL" id="CZR62226.1"/>
    </source>
</evidence>
<evidence type="ECO:0000256" key="3">
    <source>
        <dbReference type="ARBA" id="ARBA00022989"/>
    </source>
</evidence>
<dbReference type="Proteomes" id="UP000184330">
    <property type="component" value="Unassembled WGS sequence"/>
</dbReference>
<evidence type="ECO:0000256" key="4">
    <source>
        <dbReference type="ARBA" id="ARBA00023136"/>
    </source>
</evidence>
<dbReference type="Pfam" id="PF01284">
    <property type="entry name" value="MARVEL"/>
    <property type="match status" value="1"/>
</dbReference>
<sequence length="154" mass="16335">MCSAVNAALRGGQAFHSLVVLALSSYVAYENNRSIIPSSPQINFLIFTSSFSIVALLFLEVVPRISPRTASPLAVLIVQGLVSGLFMAGFIALSIFLSGLLFCNGPVCAAARADAVFAAFSYVVWVASATITGIQISRKKTEATEITKEKMLEA</sequence>
<dbReference type="GO" id="GO:0016020">
    <property type="term" value="C:membrane"/>
    <property type="evidence" value="ECO:0007669"/>
    <property type="project" value="UniProtKB-SubCell"/>
</dbReference>
<dbReference type="PANTHER" id="PTHR37451:SF5">
    <property type="entry name" value="MARVEL DOMAIN-CONTAINING PROTEIN"/>
    <property type="match status" value="1"/>
</dbReference>
<feature type="transmembrane region" description="Helical" evidence="5">
    <location>
        <begin position="73"/>
        <end position="96"/>
    </location>
</feature>
<proteinExistence type="predicted"/>
<dbReference type="OrthoDB" id="2117453at2759"/>
<evidence type="ECO:0000256" key="2">
    <source>
        <dbReference type="ARBA" id="ARBA00022692"/>
    </source>
</evidence>
<feature type="transmembrane region" description="Helical" evidence="5">
    <location>
        <begin position="12"/>
        <end position="29"/>
    </location>
</feature>
<gene>
    <name evidence="7" type="ORF">PAC_12123</name>
</gene>
<evidence type="ECO:0000313" key="8">
    <source>
        <dbReference type="Proteomes" id="UP000184330"/>
    </source>
</evidence>
<keyword evidence="4 5" id="KW-0472">Membrane</keyword>
<feature type="domain" description="MARVEL" evidence="6">
    <location>
        <begin position="6"/>
        <end position="130"/>
    </location>
</feature>
<accession>A0A1L7XB50</accession>
<dbReference type="PANTHER" id="PTHR37451">
    <property type="entry name" value="MARVEL DOMAIN"/>
    <property type="match status" value="1"/>
</dbReference>
<feature type="transmembrane region" description="Helical" evidence="5">
    <location>
        <begin position="116"/>
        <end position="134"/>
    </location>
</feature>
<name>A0A1L7XB50_9HELO</name>
<feature type="transmembrane region" description="Helical" evidence="5">
    <location>
        <begin position="41"/>
        <end position="61"/>
    </location>
</feature>
<dbReference type="EMBL" id="FJOG01000020">
    <property type="protein sequence ID" value="CZR62226.1"/>
    <property type="molecule type" value="Genomic_DNA"/>
</dbReference>
<protein>
    <recommendedName>
        <fullName evidence="6">MARVEL domain-containing protein</fullName>
    </recommendedName>
</protein>
<reference evidence="7 8" key="1">
    <citation type="submission" date="2016-03" db="EMBL/GenBank/DDBJ databases">
        <authorList>
            <person name="Ploux O."/>
        </authorList>
    </citation>
    <scope>NUCLEOTIDE SEQUENCE [LARGE SCALE GENOMIC DNA]</scope>
    <source>
        <strain evidence="7 8">UAMH 11012</strain>
    </source>
</reference>
<dbReference type="InterPro" id="IPR008253">
    <property type="entry name" value="Marvel"/>
</dbReference>
<evidence type="ECO:0000256" key="1">
    <source>
        <dbReference type="ARBA" id="ARBA00004141"/>
    </source>
</evidence>